<organism evidence="2 3">
    <name type="scientific">Pedobacter hartonius</name>
    <dbReference type="NCBI Taxonomy" id="425514"/>
    <lineage>
        <taxon>Bacteria</taxon>
        <taxon>Pseudomonadati</taxon>
        <taxon>Bacteroidota</taxon>
        <taxon>Sphingobacteriia</taxon>
        <taxon>Sphingobacteriales</taxon>
        <taxon>Sphingobacteriaceae</taxon>
        <taxon>Pedobacter</taxon>
    </lineage>
</organism>
<proteinExistence type="predicted"/>
<dbReference type="EMBL" id="FNRA01000002">
    <property type="protein sequence ID" value="SEA19392.1"/>
    <property type="molecule type" value="Genomic_DNA"/>
</dbReference>
<feature type="transmembrane region" description="Helical" evidence="1">
    <location>
        <begin position="7"/>
        <end position="27"/>
    </location>
</feature>
<reference evidence="2 3" key="1">
    <citation type="submission" date="2016-10" db="EMBL/GenBank/DDBJ databases">
        <authorList>
            <person name="de Groot N.N."/>
        </authorList>
    </citation>
    <scope>NUCLEOTIDE SEQUENCE [LARGE SCALE GENOMIC DNA]</scope>
    <source>
        <strain evidence="2 3">DSM 19033</strain>
    </source>
</reference>
<feature type="transmembrane region" description="Helical" evidence="1">
    <location>
        <begin position="39"/>
        <end position="60"/>
    </location>
</feature>
<dbReference type="RefSeq" id="WP_090555410.1">
    <property type="nucleotide sequence ID" value="NZ_FNRA01000002.1"/>
</dbReference>
<keyword evidence="1" id="KW-0812">Transmembrane</keyword>
<feature type="transmembrane region" description="Helical" evidence="1">
    <location>
        <begin position="97"/>
        <end position="120"/>
    </location>
</feature>
<evidence type="ECO:0000256" key="1">
    <source>
        <dbReference type="SAM" id="Phobius"/>
    </source>
</evidence>
<evidence type="ECO:0000313" key="3">
    <source>
        <dbReference type="Proteomes" id="UP000198850"/>
    </source>
</evidence>
<dbReference type="AlphaFoldDB" id="A0A1H3Z7W2"/>
<accession>A0A1H3Z7W2</accession>
<dbReference type="Proteomes" id="UP000198850">
    <property type="component" value="Unassembled WGS sequence"/>
</dbReference>
<protein>
    <recommendedName>
        <fullName evidence="4">ATP synthase protein I</fullName>
    </recommendedName>
</protein>
<gene>
    <name evidence="2" type="ORF">SAMN05443550_102257</name>
</gene>
<dbReference type="STRING" id="425514.SAMN05443550_102257"/>
<evidence type="ECO:0008006" key="4">
    <source>
        <dbReference type="Google" id="ProtNLM"/>
    </source>
</evidence>
<sequence length="128" mass="14517">MSLAKFTLYYLIYTLILAGIAYALPFLFPGTLLLVKKFWLVFGFLGGLTYIAYITAFLGIKMDPQAGVMAIMGSIVLKMIFSLAFVLIYSLNSTEKGIVFALNFFSLYLLFSFFEIYSLLCNLRHQNK</sequence>
<keyword evidence="1" id="KW-0472">Membrane</keyword>
<keyword evidence="3" id="KW-1185">Reference proteome</keyword>
<evidence type="ECO:0000313" key="2">
    <source>
        <dbReference type="EMBL" id="SEA19392.1"/>
    </source>
</evidence>
<dbReference type="OrthoDB" id="981547at2"/>
<feature type="transmembrane region" description="Helical" evidence="1">
    <location>
        <begin position="67"/>
        <end position="91"/>
    </location>
</feature>
<keyword evidence="1" id="KW-1133">Transmembrane helix</keyword>
<name>A0A1H3Z7W2_9SPHI</name>